<name>A0ABU8LVD6_9MICO</name>
<keyword evidence="2" id="KW-0808">Transferase</keyword>
<dbReference type="EC" id="2.4.-.-" evidence="2"/>
<evidence type="ECO:0000313" key="3">
    <source>
        <dbReference type="Proteomes" id="UP001368654"/>
    </source>
</evidence>
<dbReference type="GO" id="GO:0016757">
    <property type="term" value="F:glycosyltransferase activity"/>
    <property type="evidence" value="ECO:0007669"/>
    <property type="project" value="UniProtKB-KW"/>
</dbReference>
<keyword evidence="3" id="KW-1185">Reference proteome</keyword>
<gene>
    <name evidence="2" type="ORF">WDU96_09715</name>
</gene>
<dbReference type="Gene3D" id="3.90.550.10">
    <property type="entry name" value="Spore Coat Polysaccharide Biosynthesis Protein SpsA, Chain A"/>
    <property type="match status" value="1"/>
</dbReference>
<protein>
    <submittedName>
        <fullName evidence="2">Glycosyltransferase family 2 protein</fullName>
        <ecNumber evidence="2">2.4.-.-</ecNumber>
    </submittedName>
</protein>
<dbReference type="CDD" id="cd00761">
    <property type="entry name" value="Glyco_tranf_GTA_type"/>
    <property type="match status" value="1"/>
</dbReference>
<dbReference type="InterPro" id="IPR001173">
    <property type="entry name" value="Glyco_trans_2-like"/>
</dbReference>
<feature type="domain" description="Glycosyltransferase 2-like" evidence="1">
    <location>
        <begin position="8"/>
        <end position="124"/>
    </location>
</feature>
<dbReference type="SUPFAM" id="SSF53448">
    <property type="entry name" value="Nucleotide-diphospho-sugar transferases"/>
    <property type="match status" value="1"/>
</dbReference>
<reference evidence="2 3" key="1">
    <citation type="submission" date="2024-02" db="EMBL/GenBank/DDBJ databases">
        <authorList>
            <person name="Saticioglu I.B."/>
        </authorList>
    </citation>
    <scope>NUCLEOTIDE SEQUENCE [LARGE SCALE GENOMIC DNA]</scope>
    <source>
        <strain evidence="2 3">Mu-86</strain>
    </source>
</reference>
<keyword evidence="2" id="KW-0328">Glycosyltransferase</keyword>
<evidence type="ECO:0000313" key="2">
    <source>
        <dbReference type="EMBL" id="MEJ1155868.1"/>
    </source>
</evidence>
<dbReference type="InterPro" id="IPR029044">
    <property type="entry name" value="Nucleotide-diphossugar_trans"/>
</dbReference>
<dbReference type="Proteomes" id="UP001368654">
    <property type="component" value="Unassembled WGS sequence"/>
</dbReference>
<evidence type="ECO:0000259" key="1">
    <source>
        <dbReference type="Pfam" id="PF00535"/>
    </source>
</evidence>
<accession>A0ABU8LVD6</accession>
<comment type="caution">
    <text evidence="2">The sequence shown here is derived from an EMBL/GenBank/DDBJ whole genome shotgun (WGS) entry which is preliminary data.</text>
</comment>
<dbReference type="PANTHER" id="PTHR22916:SF3">
    <property type="entry name" value="UDP-GLCNAC:BETAGAL BETA-1,3-N-ACETYLGLUCOSAMINYLTRANSFERASE-LIKE PROTEIN 1"/>
    <property type="match status" value="1"/>
</dbReference>
<proteinExistence type="predicted"/>
<dbReference type="EMBL" id="JBBDGL010000002">
    <property type="protein sequence ID" value="MEJ1155868.1"/>
    <property type="molecule type" value="Genomic_DNA"/>
</dbReference>
<dbReference type="Pfam" id="PF00535">
    <property type="entry name" value="Glycos_transf_2"/>
    <property type="match status" value="1"/>
</dbReference>
<dbReference type="RefSeq" id="WP_337338279.1">
    <property type="nucleotide sequence ID" value="NZ_JBBDGL010000002.1"/>
</dbReference>
<dbReference type="PANTHER" id="PTHR22916">
    <property type="entry name" value="GLYCOSYLTRANSFERASE"/>
    <property type="match status" value="1"/>
</dbReference>
<organism evidence="2 3">
    <name type="scientific">Microbacterium marmarense</name>
    <dbReference type="NCBI Taxonomy" id="3122051"/>
    <lineage>
        <taxon>Bacteria</taxon>
        <taxon>Bacillati</taxon>
        <taxon>Actinomycetota</taxon>
        <taxon>Actinomycetes</taxon>
        <taxon>Micrococcales</taxon>
        <taxon>Microbacteriaceae</taxon>
        <taxon>Microbacterium</taxon>
    </lineage>
</organism>
<sequence>MAENATVTIIVPAFNVDPYVADALRSLQTQSLPSWRAILIDDCSEDDTAEILDRFAAVDSRFRVVRHGARRGLGASRNTGLDLVDTPLVGFLDADDILRPAALERLTTTLTETGSDFIAGAYVRLRPDAPGTYESGEVQPWVLAATDPARRAVTLEDHPAASGNVVAWSKISRIDFWRRHRFRFPEGKAYEDQIIAQLMYTKARAFDVITDVVVEWRERANGSSITQHKAELPVLLDYLEALRGGLSVLDAAGARSAAAARVPLMLMLDLPPLVEIAIEHPVERYRNEVGAFARELTRRADAPSKLSDPAARALARASGW</sequence>